<dbReference type="NCBIfam" id="TIGR00547">
    <property type="entry name" value="lolA"/>
    <property type="match status" value="1"/>
</dbReference>
<dbReference type="InterPro" id="IPR004564">
    <property type="entry name" value="OM_lipoprot_carrier_LolA-like"/>
</dbReference>
<evidence type="ECO:0000256" key="2">
    <source>
        <dbReference type="ARBA" id="ARBA00007615"/>
    </source>
</evidence>
<dbReference type="AlphaFoldDB" id="A0AAP6MKB0"/>
<feature type="signal peptide" evidence="10">
    <location>
        <begin position="1"/>
        <end position="19"/>
    </location>
</feature>
<comment type="similarity">
    <text evidence="2 10">Belongs to the LolA family.</text>
</comment>
<feature type="chain" id="PRO_5042651940" description="Outer-membrane lipoprotein carrier protein" evidence="10">
    <location>
        <begin position="20"/>
        <end position="207"/>
    </location>
</feature>
<keyword evidence="11" id="KW-0449">Lipoprotein</keyword>
<proteinExistence type="inferred from homology"/>
<evidence type="ECO:0000256" key="4">
    <source>
        <dbReference type="ARBA" id="ARBA00014035"/>
    </source>
</evidence>
<gene>
    <name evidence="10 11" type="primary">lolA</name>
    <name evidence="11" type="ORF">VCB98_06670</name>
</gene>
<sequence precursor="true">MVCIAVVAGLLMGISPVLAADDRPGAADLREILAELHSLRANFEQTVLDSEFVVDETASGEVAIKRPGRFRWDYSEPYEQVIVSDGETMWDYEADFEQVIVRPMDETLATSPAMLLSGEGDLEDSFVVEDEGMQGNLRWFQLRPRVQDTEFERIRIAVGEETVELMELRDNLGQTTRIEFHNIEFNPELPDDLFHFDPPEGVDVIRQ</sequence>
<dbReference type="PANTHER" id="PTHR35869:SF1">
    <property type="entry name" value="OUTER-MEMBRANE LIPOPROTEIN CARRIER PROTEIN"/>
    <property type="match status" value="1"/>
</dbReference>
<evidence type="ECO:0000313" key="11">
    <source>
        <dbReference type="EMBL" id="MEA5445498.1"/>
    </source>
</evidence>
<keyword evidence="7 10" id="KW-0574">Periplasm</keyword>
<reference evidence="11 12" key="1">
    <citation type="submission" date="2023-12" db="EMBL/GenBank/DDBJ databases">
        <title>Whole-genome sequencing of halo(alkali)philic microorganisms from hypersaline lakes.</title>
        <authorList>
            <person name="Sorokin D.Y."/>
            <person name="Merkel A.Y."/>
            <person name="Messina E."/>
            <person name="Yakimov M."/>
        </authorList>
    </citation>
    <scope>NUCLEOTIDE SEQUENCE [LARGE SCALE GENOMIC DNA]</scope>
    <source>
        <strain evidence="11 12">AB-CW1</strain>
    </source>
</reference>
<dbReference type="GO" id="GO:0044874">
    <property type="term" value="P:lipoprotein localization to outer membrane"/>
    <property type="evidence" value="ECO:0007669"/>
    <property type="project" value="UniProtKB-UniRule"/>
</dbReference>
<keyword evidence="8 10" id="KW-0653">Protein transport</keyword>
<evidence type="ECO:0000256" key="1">
    <source>
        <dbReference type="ARBA" id="ARBA00004418"/>
    </source>
</evidence>
<evidence type="ECO:0000256" key="5">
    <source>
        <dbReference type="ARBA" id="ARBA00022448"/>
    </source>
</evidence>
<dbReference type="Proteomes" id="UP001302316">
    <property type="component" value="Unassembled WGS sequence"/>
</dbReference>
<evidence type="ECO:0000256" key="6">
    <source>
        <dbReference type="ARBA" id="ARBA00022729"/>
    </source>
</evidence>
<evidence type="ECO:0000256" key="7">
    <source>
        <dbReference type="ARBA" id="ARBA00022764"/>
    </source>
</evidence>
<dbReference type="PANTHER" id="PTHR35869">
    <property type="entry name" value="OUTER-MEMBRANE LIPOPROTEIN CARRIER PROTEIN"/>
    <property type="match status" value="1"/>
</dbReference>
<name>A0AAP6MKB0_9GAMM</name>
<keyword evidence="6 10" id="KW-0732">Signal</keyword>
<evidence type="ECO:0000313" key="12">
    <source>
        <dbReference type="Proteomes" id="UP001302316"/>
    </source>
</evidence>
<dbReference type="GO" id="GO:0030288">
    <property type="term" value="C:outer membrane-bounded periplasmic space"/>
    <property type="evidence" value="ECO:0007669"/>
    <property type="project" value="TreeGrafter"/>
</dbReference>
<keyword evidence="5 10" id="KW-0813">Transport</keyword>
<dbReference type="Gene3D" id="2.50.20.10">
    <property type="entry name" value="Lipoprotein localisation LolA/LolB/LppX"/>
    <property type="match status" value="1"/>
</dbReference>
<accession>A0AAP6MKB0</accession>
<dbReference type="Pfam" id="PF03548">
    <property type="entry name" value="LolA"/>
    <property type="match status" value="1"/>
</dbReference>
<evidence type="ECO:0000256" key="3">
    <source>
        <dbReference type="ARBA" id="ARBA00011245"/>
    </source>
</evidence>
<dbReference type="GO" id="GO:0042953">
    <property type="term" value="P:lipoprotein transport"/>
    <property type="evidence" value="ECO:0007669"/>
    <property type="project" value="InterPro"/>
</dbReference>
<evidence type="ECO:0000256" key="8">
    <source>
        <dbReference type="ARBA" id="ARBA00022927"/>
    </source>
</evidence>
<dbReference type="EMBL" id="JAYGII010000011">
    <property type="protein sequence ID" value="MEA5445498.1"/>
    <property type="molecule type" value="Genomic_DNA"/>
</dbReference>
<organism evidence="11 12">
    <name type="scientific">Natronospira elongata</name>
    <dbReference type="NCBI Taxonomy" id="3110268"/>
    <lineage>
        <taxon>Bacteria</taxon>
        <taxon>Pseudomonadati</taxon>
        <taxon>Pseudomonadota</taxon>
        <taxon>Gammaproteobacteria</taxon>
        <taxon>Natronospirales</taxon>
        <taxon>Natronospiraceae</taxon>
        <taxon>Natronospira</taxon>
    </lineage>
</organism>
<protein>
    <recommendedName>
        <fullName evidence="4 10">Outer-membrane lipoprotein carrier protein</fullName>
    </recommendedName>
</protein>
<dbReference type="InterPro" id="IPR018323">
    <property type="entry name" value="OM_lipoprot_carrier_LolA_Pbac"/>
</dbReference>
<evidence type="ECO:0000256" key="10">
    <source>
        <dbReference type="HAMAP-Rule" id="MF_00240"/>
    </source>
</evidence>
<dbReference type="SUPFAM" id="SSF89392">
    <property type="entry name" value="Prokaryotic lipoproteins and lipoprotein localization factors"/>
    <property type="match status" value="1"/>
</dbReference>
<dbReference type="InterPro" id="IPR029046">
    <property type="entry name" value="LolA/LolB/LppX"/>
</dbReference>
<dbReference type="RefSeq" id="WP_346051128.1">
    <property type="nucleotide sequence ID" value="NZ_JAYGII010000011.1"/>
</dbReference>
<dbReference type="CDD" id="cd16325">
    <property type="entry name" value="LolA"/>
    <property type="match status" value="1"/>
</dbReference>
<keyword evidence="12" id="KW-1185">Reference proteome</keyword>
<comment type="function">
    <text evidence="10">Participates in the translocation of lipoproteins from the inner membrane to the outer membrane. Only forms a complex with a lipoprotein if the residue after the N-terminal Cys is not an aspartate (The Asp acts as a targeting signal to indicate that the lipoprotein should stay in the inner membrane).</text>
</comment>
<comment type="caution">
    <text evidence="11">The sequence shown here is derived from an EMBL/GenBank/DDBJ whole genome shotgun (WGS) entry which is preliminary data.</text>
</comment>
<comment type="subunit">
    <text evidence="3 10">Monomer.</text>
</comment>
<dbReference type="HAMAP" id="MF_00240">
    <property type="entry name" value="LolA"/>
    <property type="match status" value="1"/>
</dbReference>
<comment type="subcellular location">
    <subcellularLocation>
        <location evidence="1 10">Periplasm</location>
    </subcellularLocation>
</comment>
<evidence type="ECO:0000256" key="9">
    <source>
        <dbReference type="ARBA" id="ARBA00023186"/>
    </source>
</evidence>
<keyword evidence="9 10" id="KW-0143">Chaperone</keyword>